<sequence length="289" mass="31515">MKAILPTAIFALIATASLHSQELVLKDGRRIPFATFSVSGATLRVPTDLAEGGKMEVGYPLSSIATIDAEEPAEIRSAKSLLGENKPAEARAMLRPVLQLYGPVKDLPGQWWAEAALVQADALRISGDRSGAAQVYDEITTHFPVDTQPGALAALRKLALSDQLHGVKLSESVTRVAEALKDPDPHTKAELKFLTARALSQQDRFREAAEGFLGIRVFYPGVKELQAAATLEAARAFFQMDDLKWTAFYLQDLKSLYPASPELAAAKDDFARLERRQNRPADTSSIQTK</sequence>
<evidence type="ECO:0008006" key="3">
    <source>
        <dbReference type="Google" id="ProtNLM"/>
    </source>
</evidence>
<dbReference type="InterPro" id="IPR011990">
    <property type="entry name" value="TPR-like_helical_dom_sf"/>
</dbReference>
<keyword evidence="2" id="KW-1185">Reference proteome</keyword>
<dbReference type="InParanoid" id="A0A146G5C9"/>
<evidence type="ECO:0000313" key="2">
    <source>
        <dbReference type="Proteomes" id="UP000076023"/>
    </source>
</evidence>
<gene>
    <name evidence="1" type="ORF">TSACC_21424</name>
</gene>
<dbReference type="OrthoDB" id="196142at2"/>
<dbReference type="STRING" id="690879.TSACC_21424"/>
<accession>A0A146G5C9</accession>
<reference evidence="2" key="1">
    <citation type="journal article" date="2017" name="Genome Announc.">
        <title>Draft Genome Sequence of Terrimicrobium sacchariphilum NM-5T, a Facultative Anaerobic Soil Bacterium of the Class Spartobacteria.</title>
        <authorList>
            <person name="Qiu Y.L."/>
            <person name="Tourlousse D.M."/>
            <person name="Matsuura N."/>
            <person name="Ohashi A."/>
            <person name="Sekiguchi Y."/>
        </authorList>
    </citation>
    <scope>NUCLEOTIDE SEQUENCE [LARGE SCALE GENOMIC DNA]</scope>
    <source>
        <strain evidence="2">NM-5</strain>
    </source>
</reference>
<evidence type="ECO:0000313" key="1">
    <source>
        <dbReference type="EMBL" id="GAT33019.1"/>
    </source>
</evidence>
<name>A0A146G5C9_TERSA</name>
<dbReference type="Proteomes" id="UP000076023">
    <property type="component" value="Unassembled WGS sequence"/>
</dbReference>
<dbReference type="RefSeq" id="WP_075078801.1">
    <property type="nucleotide sequence ID" value="NZ_BDCO01000002.1"/>
</dbReference>
<dbReference type="SUPFAM" id="SSF48452">
    <property type="entry name" value="TPR-like"/>
    <property type="match status" value="1"/>
</dbReference>
<comment type="caution">
    <text evidence="1">The sequence shown here is derived from an EMBL/GenBank/DDBJ whole genome shotgun (WGS) entry which is preliminary data.</text>
</comment>
<organism evidence="1 2">
    <name type="scientific">Terrimicrobium sacchariphilum</name>
    <dbReference type="NCBI Taxonomy" id="690879"/>
    <lineage>
        <taxon>Bacteria</taxon>
        <taxon>Pseudomonadati</taxon>
        <taxon>Verrucomicrobiota</taxon>
        <taxon>Terrimicrobiia</taxon>
        <taxon>Terrimicrobiales</taxon>
        <taxon>Terrimicrobiaceae</taxon>
        <taxon>Terrimicrobium</taxon>
    </lineage>
</organism>
<dbReference type="EMBL" id="BDCO01000002">
    <property type="protein sequence ID" value="GAT33019.1"/>
    <property type="molecule type" value="Genomic_DNA"/>
</dbReference>
<dbReference type="Gene3D" id="1.25.40.10">
    <property type="entry name" value="Tetratricopeptide repeat domain"/>
    <property type="match status" value="1"/>
</dbReference>
<proteinExistence type="predicted"/>
<dbReference type="AlphaFoldDB" id="A0A146G5C9"/>
<protein>
    <recommendedName>
        <fullName evidence="3">Tetratricopeptide repeat-containing protein</fullName>
    </recommendedName>
</protein>